<sequence length="485" mass="58433">MSKLNKDVLFLILEELQDDSKFLFSCLMVNRLWCETTIPVLWRKPWCYSINYRNKNSLYLIITSYLSDNIKEFLTKKGIKVLNKPLAFDYLSFCRSIDIKILDDIISIGSSSEYNRFIIQEEIYGFLIKKCPEIKYLNIRGTYELVYLPEAMIHLESLCELTCDTSIDSRYFYRISHICQQTQRIIIINNNFKVNDGTIKLIEYQKNLKYFEWVDDYNFDDYYDSYYVPYDMEDPYTEIFDLLEKHANTLNHFEISLHYFDKYDYTFLEYTLLELHNLKVINIYSPLLFFNDDYCNEKLEIAAYHNLEILKIESMDIYQVTCIVKNSFYLRELLINEYYVDYDIDVSLNFIRTICENCFLIEYLTIPVFPLLESHFIEFEKLLNKCQKLRSLHFRGIHYEKERELEYGEYLSNVLIREASTNLRDVGFSSDIKFSLKDLETFFEKWKGRPAISIYMNNNYFYQDDSYKKLISKYKTEGVIKYINV</sequence>
<dbReference type="SUPFAM" id="SSF52047">
    <property type="entry name" value="RNI-like"/>
    <property type="match status" value="1"/>
</dbReference>
<organism evidence="1 3">
    <name type="scientific">Rhizophagus clarus</name>
    <dbReference type="NCBI Taxonomy" id="94130"/>
    <lineage>
        <taxon>Eukaryota</taxon>
        <taxon>Fungi</taxon>
        <taxon>Fungi incertae sedis</taxon>
        <taxon>Mucoromycota</taxon>
        <taxon>Glomeromycotina</taxon>
        <taxon>Glomeromycetes</taxon>
        <taxon>Glomerales</taxon>
        <taxon>Glomeraceae</taxon>
        <taxon>Rhizophagus</taxon>
    </lineage>
</organism>
<dbReference type="Proteomes" id="UP000247702">
    <property type="component" value="Unassembled WGS sequence"/>
</dbReference>
<name>A0A2Z6RLU6_9GLOM</name>
<dbReference type="EMBL" id="BEXD01003879">
    <property type="protein sequence ID" value="GBC03334.1"/>
    <property type="molecule type" value="Genomic_DNA"/>
</dbReference>
<reference evidence="1 3" key="1">
    <citation type="submission" date="2017-11" db="EMBL/GenBank/DDBJ databases">
        <title>The genome of Rhizophagus clarus HR1 reveals common genetic basis of auxotrophy among arbuscular mycorrhizal fungi.</title>
        <authorList>
            <person name="Kobayashi Y."/>
        </authorList>
    </citation>
    <scope>NUCLEOTIDE SEQUENCE [LARGE SCALE GENOMIC DNA]</scope>
    <source>
        <strain evidence="1 3">HR1</strain>
    </source>
</reference>
<evidence type="ECO:0000313" key="3">
    <source>
        <dbReference type="Proteomes" id="UP000247702"/>
    </source>
</evidence>
<dbReference type="AlphaFoldDB" id="A0A2Z6RLU6"/>
<reference evidence="2" key="2">
    <citation type="submission" date="2019-10" db="EMBL/GenBank/DDBJ databases">
        <title>Conservation and host-specific expression of non-tandemly repeated heterogenous ribosome RNA gene in arbuscular mycorrhizal fungi.</title>
        <authorList>
            <person name="Maeda T."/>
            <person name="Kobayashi Y."/>
            <person name="Nakagawa T."/>
            <person name="Ezawa T."/>
            <person name="Yamaguchi K."/>
            <person name="Bino T."/>
            <person name="Nishimoto Y."/>
            <person name="Shigenobu S."/>
            <person name="Kawaguchi M."/>
        </authorList>
    </citation>
    <scope>NUCLEOTIDE SEQUENCE</scope>
    <source>
        <strain evidence="2">HR1</strain>
    </source>
</reference>
<keyword evidence="3" id="KW-1185">Reference proteome</keyword>
<proteinExistence type="predicted"/>
<gene>
    <name evidence="2" type="ORF">RCL2_001342300</name>
    <name evidence="1" type="ORF">RclHR1_05070018</name>
</gene>
<evidence type="ECO:0008006" key="4">
    <source>
        <dbReference type="Google" id="ProtNLM"/>
    </source>
</evidence>
<evidence type="ECO:0000313" key="1">
    <source>
        <dbReference type="EMBL" id="GBC03334.1"/>
    </source>
</evidence>
<dbReference type="EMBL" id="BLAL01000160">
    <property type="protein sequence ID" value="GES86367.1"/>
    <property type="molecule type" value="Genomic_DNA"/>
</dbReference>
<dbReference type="Proteomes" id="UP000615446">
    <property type="component" value="Unassembled WGS sequence"/>
</dbReference>
<accession>A0A2Z6RLU6</accession>
<dbReference type="OrthoDB" id="2381652at2759"/>
<protein>
    <recommendedName>
        <fullName evidence="4">F-box domain-containing protein</fullName>
    </recommendedName>
</protein>
<comment type="caution">
    <text evidence="1">The sequence shown here is derived from an EMBL/GenBank/DDBJ whole genome shotgun (WGS) entry which is preliminary data.</text>
</comment>
<evidence type="ECO:0000313" key="2">
    <source>
        <dbReference type="EMBL" id="GES86367.1"/>
    </source>
</evidence>